<dbReference type="AlphaFoldDB" id="A0A834WT49"/>
<feature type="region of interest" description="Disordered" evidence="1">
    <location>
        <begin position="15"/>
        <end position="45"/>
    </location>
</feature>
<evidence type="ECO:0000313" key="2">
    <source>
        <dbReference type="EMBL" id="KAF7831907.1"/>
    </source>
</evidence>
<gene>
    <name evidence="2" type="ORF">G2W53_014240</name>
</gene>
<feature type="compositionally biased region" description="Low complexity" evidence="1">
    <location>
        <begin position="25"/>
        <end position="40"/>
    </location>
</feature>
<proteinExistence type="predicted"/>
<evidence type="ECO:0000313" key="3">
    <source>
        <dbReference type="Proteomes" id="UP000634136"/>
    </source>
</evidence>
<organism evidence="2 3">
    <name type="scientific">Senna tora</name>
    <dbReference type="NCBI Taxonomy" id="362788"/>
    <lineage>
        <taxon>Eukaryota</taxon>
        <taxon>Viridiplantae</taxon>
        <taxon>Streptophyta</taxon>
        <taxon>Embryophyta</taxon>
        <taxon>Tracheophyta</taxon>
        <taxon>Spermatophyta</taxon>
        <taxon>Magnoliopsida</taxon>
        <taxon>eudicotyledons</taxon>
        <taxon>Gunneridae</taxon>
        <taxon>Pentapetalae</taxon>
        <taxon>rosids</taxon>
        <taxon>fabids</taxon>
        <taxon>Fabales</taxon>
        <taxon>Fabaceae</taxon>
        <taxon>Caesalpinioideae</taxon>
        <taxon>Cassia clade</taxon>
        <taxon>Senna</taxon>
    </lineage>
</organism>
<protein>
    <submittedName>
        <fullName evidence="2">Uncharacterized protein</fullName>
    </submittedName>
</protein>
<dbReference type="Proteomes" id="UP000634136">
    <property type="component" value="Unassembled WGS sequence"/>
</dbReference>
<dbReference type="EMBL" id="JAAIUW010000005">
    <property type="protein sequence ID" value="KAF7831907.1"/>
    <property type="molecule type" value="Genomic_DNA"/>
</dbReference>
<reference evidence="2" key="1">
    <citation type="submission" date="2020-09" db="EMBL/GenBank/DDBJ databases">
        <title>Genome-Enabled Discovery of Anthraquinone Biosynthesis in Senna tora.</title>
        <authorList>
            <person name="Kang S.-H."/>
            <person name="Pandey R.P."/>
            <person name="Lee C.-M."/>
            <person name="Sim J.-S."/>
            <person name="Jeong J.-T."/>
            <person name="Choi B.-S."/>
            <person name="Jung M."/>
            <person name="Ginzburg D."/>
            <person name="Zhao K."/>
            <person name="Won S.Y."/>
            <person name="Oh T.-J."/>
            <person name="Yu Y."/>
            <person name="Kim N.-H."/>
            <person name="Lee O.R."/>
            <person name="Lee T.-H."/>
            <person name="Bashyal P."/>
            <person name="Kim T.-S."/>
            <person name="Lee W.-H."/>
            <person name="Kawkins C."/>
            <person name="Kim C.-K."/>
            <person name="Kim J.S."/>
            <person name="Ahn B.O."/>
            <person name="Rhee S.Y."/>
            <person name="Sohng J.K."/>
        </authorList>
    </citation>
    <scope>NUCLEOTIDE SEQUENCE</scope>
    <source>
        <tissue evidence="2">Leaf</tissue>
    </source>
</reference>
<keyword evidence="3" id="KW-1185">Reference proteome</keyword>
<evidence type="ECO:0000256" key="1">
    <source>
        <dbReference type="SAM" id="MobiDB-lite"/>
    </source>
</evidence>
<name>A0A834WT49_9FABA</name>
<accession>A0A834WT49</accession>
<comment type="caution">
    <text evidence="2">The sequence shown here is derived from an EMBL/GenBank/DDBJ whole genome shotgun (WGS) entry which is preliminary data.</text>
</comment>
<sequence>MGLAFLVIASLSCRGDSRRGDSQAGPSGESSTPISISSDSWTLPADRPMAVSRDSISEESLRGFVDGRSPIDLSGFIHASPIYSHEKENYSVTGGYKQSLPVHLVKPNEMLLFGLVDIPGTWNVLMYFDSVQSVVRGLVDFVSSSKLLGVSRTGLVGSPFLGSPVTVAEVAGSTSLGEGQAPIAATDEDVGGGAKRVLPSRHPGKDLIGEEPLRKPNRALPRWRLMIFPSLL</sequence>